<proteinExistence type="inferred from homology"/>
<dbReference type="SUPFAM" id="SSF55961">
    <property type="entry name" value="Bet v1-like"/>
    <property type="match status" value="1"/>
</dbReference>
<feature type="domain" description="Activator of Hsp90 ATPase homologue 1/2-like C-terminal" evidence="2">
    <location>
        <begin position="41"/>
        <end position="178"/>
    </location>
</feature>
<evidence type="ECO:0000259" key="2">
    <source>
        <dbReference type="Pfam" id="PF08327"/>
    </source>
</evidence>
<organism evidence="3 4">
    <name type="scientific">Gulosibacter faecalis</name>
    <dbReference type="NCBI Taxonomy" id="272240"/>
    <lineage>
        <taxon>Bacteria</taxon>
        <taxon>Bacillati</taxon>
        <taxon>Actinomycetota</taxon>
        <taxon>Actinomycetes</taxon>
        <taxon>Micrococcales</taxon>
        <taxon>Microbacteriaceae</taxon>
        <taxon>Gulosibacter</taxon>
    </lineage>
</organism>
<reference evidence="4" key="1">
    <citation type="journal article" date="2019" name="Int. J. Syst. Evol. Microbiol.">
        <title>The Global Catalogue of Microorganisms (GCM) 10K type strain sequencing project: providing services to taxonomists for standard genome sequencing and annotation.</title>
        <authorList>
            <consortium name="The Broad Institute Genomics Platform"/>
            <consortium name="The Broad Institute Genome Sequencing Center for Infectious Disease"/>
            <person name="Wu L."/>
            <person name="Ma J."/>
        </authorList>
    </citation>
    <scope>NUCLEOTIDE SEQUENCE [LARGE SCALE GENOMIC DNA]</scope>
    <source>
        <strain evidence="4">TISTR 1514</strain>
    </source>
</reference>
<evidence type="ECO:0000313" key="4">
    <source>
        <dbReference type="Proteomes" id="UP001597492"/>
    </source>
</evidence>
<dbReference type="RefSeq" id="WP_019617530.1">
    <property type="nucleotide sequence ID" value="NZ_JBHUNE010000008.1"/>
</dbReference>
<gene>
    <name evidence="3" type="ORF">ACFSW7_10920</name>
</gene>
<dbReference type="InterPro" id="IPR013538">
    <property type="entry name" value="ASHA1/2-like_C"/>
</dbReference>
<name>A0ABW5UYT9_9MICO</name>
<protein>
    <submittedName>
        <fullName evidence="3">SRPBCC domain-containing protein</fullName>
    </submittedName>
</protein>
<dbReference type="Pfam" id="PF08327">
    <property type="entry name" value="AHSA1"/>
    <property type="match status" value="1"/>
</dbReference>
<dbReference type="Gene3D" id="3.30.530.20">
    <property type="match status" value="1"/>
</dbReference>
<keyword evidence="4" id="KW-1185">Reference proteome</keyword>
<comment type="similarity">
    <text evidence="1">Belongs to the AHA1 family.</text>
</comment>
<dbReference type="Proteomes" id="UP001597492">
    <property type="component" value="Unassembled WGS sequence"/>
</dbReference>
<evidence type="ECO:0000313" key="3">
    <source>
        <dbReference type="EMBL" id="MFD2758888.1"/>
    </source>
</evidence>
<sequence length="184" mass="20221">MARLGGLDVVSLEFTGHRELEHPMTEINPRLDLTLTRTIHAPRHRIWRAWTDADLLARWWVPAPAVARVDRFDVRPGGAFVTSMSDDGASFTPHTDGIFLVVEPQERLVFTNAIDSFWHPAAPAPVLMTAEITLADHPEGTAYRALVRHGDEAARDLHEELGFAEGWGAVTAALAAIAEADDVS</sequence>
<accession>A0ABW5UYT9</accession>
<dbReference type="InterPro" id="IPR023393">
    <property type="entry name" value="START-like_dom_sf"/>
</dbReference>
<dbReference type="EMBL" id="JBHUNE010000008">
    <property type="protein sequence ID" value="MFD2758888.1"/>
    <property type="molecule type" value="Genomic_DNA"/>
</dbReference>
<comment type="caution">
    <text evidence="3">The sequence shown here is derived from an EMBL/GenBank/DDBJ whole genome shotgun (WGS) entry which is preliminary data.</text>
</comment>
<evidence type="ECO:0000256" key="1">
    <source>
        <dbReference type="ARBA" id="ARBA00006817"/>
    </source>
</evidence>